<protein>
    <submittedName>
        <fullName evidence="2">Uncharacterized protein</fullName>
    </submittedName>
</protein>
<gene>
    <name evidence="2" type="ORF">TWF506_004872</name>
</gene>
<accession>A0AAN8RVM5</accession>
<dbReference type="EMBL" id="JAVHJM010000002">
    <property type="protein sequence ID" value="KAK6517690.1"/>
    <property type="molecule type" value="Genomic_DNA"/>
</dbReference>
<feature type="region of interest" description="Disordered" evidence="1">
    <location>
        <begin position="119"/>
        <end position="147"/>
    </location>
</feature>
<organism evidence="2 3">
    <name type="scientific">Arthrobotrys conoides</name>
    <dbReference type="NCBI Taxonomy" id="74498"/>
    <lineage>
        <taxon>Eukaryota</taxon>
        <taxon>Fungi</taxon>
        <taxon>Dikarya</taxon>
        <taxon>Ascomycota</taxon>
        <taxon>Pezizomycotina</taxon>
        <taxon>Orbiliomycetes</taxon>
        <taxon>Orbiliales</taxon>
        <taxon>Orbiliaceae</taxon>
        <taxon>Arthrobotrys</taxon>
    </lineage>
</organism>
<name>A0AAN8RVM5_9PEZI</name>
<reference evidence="2 3" key="1">
    <citation type="submission" date="2019-10" db="EMBL/GenBank/DDBJ databases">
        <authorList>
            <person name="Palmer J.M."/>
        </authorList>
    </citation>
    <scope>NUCLEOTIDE SEQUENCE [LARGE SCALE GENOMIC DNA]</scope>
    <source>
        <strain evidence="2 3">TWF506</strain>
    </source>
</reference>
<keyword evidence="3" id="KW-1185">Reference proteome</keyword>
<proteinExistence type="predicted"/>
<comment type="caution">
    <text evidence="2">The sequence shown here is derived from an EMBL/GenBank/DDBJ whole genome shotgun (WGS) entry which is preliminary data.</text>
</comment>
<feature type="compositionally biased region" description="Basic and acidic residues" evidence="1">
    <location>
        <begin position="120"/>
        <end position="138"/>
    </location>
</feature>
<evidence type="ECO:0000313" key="2">
    <source>
        <dbReference type="EMBL" id="KAK6517690.1"/>
    </source>
</evidence>
<evidence type="ECO:0000313" key="3">
    <source>
        <dbReference type="Proteomes" id="UP001307849"/>
    </source>
</evidence>
<dbReference type="AlphaFoldDB" id="A0AAN8RVM5"/>
<dbReference type="Proteomes" id="UP001307849">
    <property type="component" value="Unassembled WGS sequence"/>
</dbReference>
<evidence type="ECO:0000256" key="1">
    <source>
        <dbReference type="SAM" id="MobiDB-lite"/>
    </source>
</evidence>
<sequence length="147" mass="17150">MPFQETSILYRPLKYRVPPPPPEPPVQLKWLGIPQSEIDAKISSLEACLESDEERYKKQHQNIKAAIQDLKNGIASEYYQQGKPCRMYDLTLHYKFLKKNPVWSEAEFYVPESVKRNKRAREDAKRRAAAEAKSRETEPSFVDSFCD</sequence>